<dbReference type="GO" id="GO:0004425">
    <property type="term" value="F:indole-3-glycerol-phosphate synthase activity"/>
    <property type="evidence" value="ECO:0007669"/>
    <property type="project" value="UniProtKB-UniRule"/>
</dbReference>
<proteinExistence type="inferred from homology"/>
<dbReference type="Pfam" id="PF00218">
    <property type="entry name" value="IGPS"/>
    <property type="match status" value="1"/>
</dbReference>
<dbReference type="Proteomes" id="UP000606463">
    <property type="component" value="Unassembled WGS sequence"/>
</dbReference>
<accession>A0A9D1CGT7</accession>
<dbReference type="AlphaFoldDB" id="A0A9D1CGT7"/>
<evidence type="ECO:0000256" key="2">
    <source>
        <dbReference type="ARBA" id="ARBA00004696"/>
    </source>
</evidence>
<evidence type="ECO:0000256" key="5">
    <source>
        <dbReference type="ARBA" id="ARBA00022822"/>
    </source>
</evidence>
<name>A0A9D1CGT7_AQUAO</name>
<comment type="catalytic activity">
    <reaction evidence="1 8">
        <text>1-(2-carboxyphenylamino)-1-deoxy-D-ribulose 5-phosphate + H(+) = (1S,2R)-1-C-(indol-3-yl)glycerol 3-phosphate + CO2 + H2O</text>
        <dbReference type="Rhea" id="RHEA:23476"/>
        <dbReference type="ChEBI" id="CHEBI:15377"/>
        <dbReference type="ChEBI" id="CHEBI:15378"/>
        <dbReference type="ChEBI" id="CHEBI:16526"/>
        <dbReference type="ChEBI" id="CHEBI:58613"/>
        <dbReference type="ChEBI" id="CHEBI:58866"/>
        <dbReference type="EC" id="4.1.1.48"/>
    </reaction>
</comment>
<keyword evidence="4 8" id="KW-0210">Decarboxylase</keyword>
<sequence length="261" mass="29260">MSVLEKIVEDKLSRLEEKKANPSYRSMVKDLALGRKETLTFECSARKPCIIAEIKQASPSEGLIRRVDPLEVAKGYQTAGACAISVLTEENYFKGSLEFLRRIRQRVTIPLLRKDFIVDELEIWEAKAFGADLVLLIVKILDEVKLRDFIETSLGLGLTPLVEVFDEWELERALKYYDKLVGVNNRNLETLEVDLRVSERVLPIMKSAGVCCAVAESGISTPKDIERLSKAGADAFLIGTSLMKDKNPSQKLKELIESVAN</sequence>
<evidence type="ECO:0000256" key="1">
    <source>
        <dbReference type="ARBA" id="ARBA00001633"/>
    </source>
</evidence>
<dbReference type="InterPro" id="IPR013785">
    <property type="entry name" value="Aldolase_TIM"/>
</dbReference>
<evidence type="ECO:0000313" key="11">
    <source>
        <dbReference type="Proteomes" id="UP000606463"/>
    </source>
</evidence>
<dbReference type="PROSITE" id="PS00614">
    <property type="entry name" value="IGPS"/>
    <property type="match status" value="1"/>
</dbReference>
<feature type="domain" description="Indole-3-glycerol phosphate synthase" evidence="9">
    <location>
        <begin position="4"/>
        <end position="255"/>
    </location>
</feature>
<dbReference type="EMBL" id="DQVE01000057">
    <property type="protein sequence ID" value="HIP98873.1"/>
    <property type="molecule type" value="Genomic_DNA"/>
</dbReference>
<evidence type="ECO:0000256" key="3">
    <source>
        <dbReference type="ARBA" id="ARBA00022605"/>
    </source>
</evidence>
<dbReference type="SUPFAM" id="SSF51366">
    <property type="entry name" value="Ribulose-phoshate binding barrel"/>
    <property type="match status" value="1"/>
</dbReference>
<dbReference type="PANTHER" id="PTHR22854:SF2">
    <property type="entry name" value="INDOLE-3-GLYCEROL-PHOSPHATE SYNTHASE"/>
    <property type="match status" value="1"/>
</dbReference>
<reference evidence="10" key="1">
    <citation type="journal article" date="2020" name="ISME J.">
        <title>Gammaproteobacteria mediating utilization of methyl-, sulfur- and petroleum organic compounds in deep ocean hydrothermal plumes.</title>
        <authorList>
            <person name="Zhou Z."/>
            <person name="Liu Y."/>
            <person name="Pan J."/>
            <person name="Cron B.R."/>
            <person name="Toner B.M."/>
            <person name="Anantharaman K."/>
            <person name="Breier J.A."/>
            <person name="Dick G.J."/>
            <person name="Li M."/>
        </authorList>
    </citation>
    <scope>NUCLEOTIDE SEQUENCE</scope>
    <source>
        <strain evidence="10">SZUA-1501</strain>
    </source>
</reference>
<protein>
    <recommendedName>
        <fullName evidence="8">Indole-3-glycerol phosphate synthase</fullName>
        <shortName evidence="8">IGPS</shortName>
        <ecNumber evidence="8">4.1.1.48</ecNumber>
    </recommendedName>
</protein>
<dbReference type="HAMAP" id="MF_00134_B">
    <property type="entry name" value="IGPS_B"/>
    <property type="match status" value="1"/>
</dbReference>
<dbReference type="GO" id="GO:0004640">
    <property type="term" value="F:phosphoribosylanthranilate isomerase activity"/>
    <property type="evidence" value="ECO:0007669"/>
    <property type="project" value="TreeGrafter"/>
</dbReference>
<comment type="pathway">
    <text evidence="2 8">Amino-acid biosynthesis; L-tryptophan biosynthesis; L-tryptophan from chorismate: step 4/5.</text>
</comment>
<organism evidence="10 11">
    <name type="scientific">Aquifex aeolicus</name>
    <dbReference type="NCBI Taxonomy" id="63363"/>
    <lineage>
        <taxon>Bacteria</taxon>
        <taxon>Pseudomonadati</taxon>
        <taxon>Aquificota</taxon>
        <taxon>Aquificia</taxon>
        <taxon>Aquificales</taxon>
        <taxon>Aquificaceae</taxon>
        <taxon>Aquifex</taxon>
    </lineage>
</organism>
<dbReference type="InterPro" id="IPR013798">
    <property type="entry name" value="Indole-3-glycerol_P_synth_dom"/>
</dbReference>
<dbReference type="HAMAP" id="MF_00134_A">
    <property type="entry name" value="IGPS_A"/>
    <property type="match status" value="1"/>
</dbReference>
<dbReference type="InterPro" id="IPR011060">
    <property type="entry name" value="RibuloseP-bd_barrel"/>
</dbReference>
<dbReference type="InterPro" id="IPR045186">
    <property type="entry name" value="Indole-3-glycerol_P_synth"/>
</dbReference>
<keyword evidence="5 8" id="KW-0822">Tryptophan biosynthesis</keyword>
<evidence type="ECO:0000313" key="10">
    <source>
        <dbReference type="EMBL" id="HIP98873.1"/>
    </source>
</evidence>
<evidence type="ECO:0000256" key="8">
    <source>
        <dbReference type="HAMAP-Rule" id="MF_00134"/>
    </source>
</evidence>
<evidence type="ECO:0000256" key="4">
    <source>
        <dbReference type="ARBA" id="ARBA00022793"/>
    </source>
</evidence>
<dbReference type="NCBIfam" id="NF001377">
    <property type="entry name" value="PRK00278.2-4"/>
    <property type="match status" value="1"/>
</dbReference>
<comment type="similarity">
    <text evidence="8">Belongs to the TrpC family.</text>
</comment>
<dbReference type="CDD" id="cd00331">
    <property type="entry name" value="IGPS"/>
    <property type="match status" value="1"/>
</dbReference>
<keyword evidence="3 8" id="KW-0028">Amino-acid biosynthesis</keyword>
<dbReference type="EC" id="4.1.1.48" evidence="8"/>
<dbReference type="InterPro" id="IPR001468">
    <property type="entry name" value="Indole-3-GlycerolPSynthase_CS"/>
</dbReference>
<evidence type="ECO:0000256" key="6">
    <source>
        <dbReference type="ARBA" id="ARBA00023141"/>
    </source>
</evidence>
<dbReference type="FunFam" id="3.20.20.70:FF:000024">
    <property type="entry name" value="Indole-3-glycerol phosphate synthase"/>
    <property type="match status" value="1"/>
</dbReference>
<gene>
    <name evidence="8 10" type="primary">trpC</name>
    <name evidence="10" type="ORF">EYH37_05910</name>
</gene>
<comment type="caution">
    <text evidence="10">The sequence shown here is derived from an EMBL/GenBank/DDBJ whole genome shotgun (WGS) entry which is preliminary data.</text>
</comment>
<dbReference type="PANTHER" id="PTHR22854">
    <property type="entry name" value="TRYPTOPHAN BIOSYNTHESIS PROTEIN"/>
    <property type="match status" value="1"/>
</dbReference>
<dbReference type="GO" id="GO:0000162">
    <property type="term" value="P:L-tryptophan biosynthetic process"/>
    <property type="evidence" value="ECO:0007669"/>
    <property type="project" value="UniProtKB-UniRule"/>
</dbReference>
<evidence type="ECO:0000256" key="7">
    <source>
        <dbReference type="ARBA" id="ARBA00023239"/>
    </source>
</evidence>
<keyword evidence="6 8" id="KW-0057">Aromatic amino acid biosynthesis</keyword>
<keyword evidence="7 8" id="KW-0456">Lyase</keyword>
<dbReference type="Gene3D" id="3.20.20.70">
    <property type="entry name" value="Aldolase class I"/>
    <property type="match status" value="1"/>
</dbReference>
<evidence type="ECO:0000259" key="9">
    <source>
        <dbReference type="Pfam" id="PF00218"/>
    </source>
</evidence>